<dbReference type="Proteomes" id="UP001140949">
    <property type="component" value="Unassembled WGS sequence"/>
</dbReference>
<dbReference type="PANTHER" id="PTHR47003:SF3">
    <property type="entry name" value="SMALL RIBOSOMAL SUBUNIT PROTEIN MS81 (RPPR8)"/>
    <property type="match status" value="1"/>
</dbReference>
<protein>
    <submittedName>
        <fullName evidence="1">Pentatricopeptide repeat-containing protein-like, mitochondrial</fullName>
    </submittedName>
</protein>
<gene>
    <name evidence="1" type="ORF">M6B38_305940</name>
</gene>
<reference evidence="1" key="1">
    <citation type="journal article" date="2023" name="GigaByte">
        <title>Genome assembly of the bearded iris, Iris pallida Lam.</title>
        <authorList>
            <person name="Bruccoleri R.E."/>
            <person name="Oakeley E.J."/>
            <person name="Faust A.M.E."/>
            <person name="Altorfer M."/>
            <person name="Dessus-Babus S."/>
            <person name="Burckhardt D."/>
            <person name="Oertli M."/>
            <person name="Naumann U."/>
            <person name="Petersen F."/>
            <person name="Wong J."/>
        </authorList>
    </citation>
    <scope>NUCLEOTIDE SEQUENCE</scope>
    <source>
        <strain evidence="1">GSM-AAB239-AS_SAM_17_03QT</strain>
    </source>
</reference>
<organism evidence="1 2">
    <name type="scientific">Iris pallida</name>
    <name type="common">Sweet iris</name>
    <dbReference type="NCBI Taxonomy" id="29817"/>
    <lineage>
        <taxon>Eukaryota</taxon>
        <taxon>Viridiplantae</taxon>
        <taxon>Streptophyta</taxon>
        <taxon>Embryophyta</taxon>
        <taxon>Tracheophyta</taxon>
        <taxon>Spermatophyta</taxon>
        <taxon>Magnoliopsida</taxon>
        <taxon>Liliopsida</taxon>
        <taxon>Asparagales</taxon>
        <taxon>Iridaceae</taxon>
        <taxon>Iridoideae</taxon>
        <taxon>Irideae</taxon>
        <taxon>Iris</taxon>
    </lineage>
</organism>
<evidence type="ECO:0000313" key="1">
    <source>
        <dbReference type="EMBL" id="KAJ6841608.1"/>
    </source>
</evidence>
<dbReference type="PANTHER" id="PTHR47003">
    <property type="entry name" value="OS01G0970900 PROTEIN"/>
    <property type="match status" value="1"/>
</dbReference>
<dbReference type="GO" id="GO:0008380">
    <property type="term" value="P:RNA splicing"/>
    <property type="evidence" value="ECO:0007669"/>
    <property type="project" value="InterPro"/>
</dbReference>
<reference evidence="1" key="2">
    <citation type="submission" date="2023-04" db="EMBL/GenBank/DDBJ databases">
        <authorList>
            <person name="Bruccoleri R.E."/>
            <person name="Oakeley E.J."/>
            <person name="Faust A.-M."/>
            <person name="Dessus-Babus S."/>
            <person name="Altorfer M."/>
            <person name="Burckhardt D."/>
            <person name="Oertli M."/>
            <person name="Naumann U."/>
            <person name="Petersen F."/>
            <person name="Wong J."/>
        </authorList>
    </citation>
    <scope>NUCLEOTIDE SEQUENCE</scope>
    <source>
        <strain evidence="1">GSM-AAB239-AS_SAM_17_03QT</strain>
        <tissue evidence="1">Leaf</tissue>
    </source>
</reference>
<proteinExistence type="predicted"/>
<dbReference type="NCBIfam" id="TIGR00756">
    <property type="entry name" value="PPR"/>
    <property type="match status" value="1"/>
</dbReference>
<sequence>MRAWRSSLFLLRTPPRPNFQVRPPSQQHLLLFLGRHSPSGNHRYFSSADPSIDPTATTRDREQQLLLLTNVLSKPIDHSQIKAELGSLDLALDKETVGSVLAKLQDSPGTAALFFEWASSKKGSEIEKGSALGIELVRSHDRYSMQEGRSRRPVGPPRGHEEARLRHLQTILLEGFKEVQERGDGEELGSLNEMYCLSSVKDVSGRICKILKKEEEPEAIRQALQELGVTPCADSIVDVLDRVGTFPKRAMVFYQWVEKISSLEIDGKIYNAMARVLGREDCVDDFWVLLHKMRSCGFGLEMETISWSPIGFTSEGWSP</sequence>
<dbReference type="InterPro" id="IPR044578">
    <property type="entry name" value="BIR6-like"/>
</dbReference>
<dbReference type="InterPro" id="IPR002885">
    <property type="entry name" value="PPR_rpt"/>
</dbReference>
<comment type="caution">
    <text evidence="1">The sequence shown here is derived from an EMBL/GenBank/DDBJ whole genome shotgun (WGS) entry which is preliminary data.</text>
</comment>
<dbReference type="AlphaFoldDB" id="A0AAX6HLK0"/>
<name>A0AAX6HLK0_IRIPA</name>
<dbReference type="EMBL" id="JANAVB010008438">
    <property type="protein sequence ID" value="KAJ6841608.1"/>
    <property type="molecule type" value="Genomic_DNA"/>
</dbReference>
<keyword evidence="2" id="KW-1185">Reference proteome</keyword>
<evidence type="ECO:0000313" key="2">
    <source>
        <dbReference type="Proteomes" id="UP001140949"/>
    </source>
</evidence>
<accession>A0AAX6HLK0</accession>